<dbReference type="InterPro" id="IPR056106">
    <property type="entry name" value="DUF7689"/>
</dbReference>
<evidence type="ECO:0000313" key="3">
    <source>
        <dbReference type="Proteomes" id="UP000593846"/>
    </source>
</evidence>
<reference evidence="3" key="1">
    <citation type="submission" date="2020-10" db="EMBL/GenBank/DDBJ databases">
        <title>Genome-based taxonomic classification of the species Anabaenopsis elenkinii.</title>
        <authorList>
            <person name="Delbaje E."/>
            <person name="Andreote A.P.D."/>
            <person name="Pellegrinetti T.A."/>
            <person name="Cruz R.B."/>
            <person name="Branco L.H.Z."/>
            <person name="Fiore M.F."/>
        </authorList>
    </citation>
    <scope>NUCLEOTIDE SEQUENCE [LARGE SCALE GENOMIC DNA]</scope>
    <source>
        <strain evidence="3">CCIBt3563</strain>
    </source>
</reference>
<proteinExistence type="predicted"/>
<protein>
    <recommendedName>
        <fullName evidence="1">DUF7689 domain-containing protein</fullName>
    </recommendedName>
</protein>
<dbReference type="RefSeq" id="WP_200988043.1">
    <property type="nucleotide sequence ID" value="NZ_CP063311.1"/>
</dbReference>
<evidence type="ECO:0000313" key="2">
    <source>
        <dbReference type="EMBL" id="QOV22418.1"/>
    </source>
</evidence>
<dbReference type="Proteomes" id="UP000593846">
    <property type="component" value="Chromosome"/>
</dbReference>
<feature type="domain" description="DUF7689" evidence="1">
    <location>
        <begin position="29"/>
        <end position="152"/>
    </location>
</feature>
<evidence type="ECO:0000259" key="1">
    <source>
        <dbReference type="Pfam" id="PF24738"/>
    </source>
</evidence>
<dbReference type="Pfam" id="PF24738">
    <property type="entry name" value="DUF7689"/>
    <property type="match status" value="1"/>
</dbReference>
<dbReference type="AlphaFoldDB" id="A0A7S6RCH3"/>
<accession>A0A7S6RCH3</accession>
<name>A0A7S6RCH3_9CYAN</name>
<gene>
    <name evidence="2" type="ORF">IM676_17375</name>
</gene>
<keyword evidence="3" id="KW-1185">Reference proteome</keyword>
<sequence>MVGNNPWANYVKKFIERDFPNLVTQGYKLTSPDTIDYNCVAWAAEDDETWWWPDAQNQEYWPPGVPREETLEAFQQAFETLGYKVCDDDTLETGFQKIAIYLNANKIPTHVARQLPDGKWTSKLGSDEDIEHNNLQGLTGNPGYGEVACFMKKPIKV</sequence>
<dbReference type="EMBL" id="CP063311">
    <property type="protein sequence ID" value="QOV22418.1"/>
    <property type="molecule type" value="Genomic_DNA"/>
</dbReference>
<organism evidence="2 3">
    <name type="scientific">Anabaenopsis elenkinii CCIBt3563</name>
    <dbReference type="NCBI Taxonomy" id="2779889"/>
    <lineage>
        <taxon>Bacteria</taxon>
        <taxon>Bacillati</taxon>
        <taxon>Cyanobacteriota</taxon>
        <taxon>Cyanophyceae</taxon>
        <taxon>Nostocales</taxon>
        <taxon>Nodulariaceae</taxon>
        <taxon>Anabaenopsis</taxon>
    </lineage>
</organism>
<dbReference type="KEGG" id="aee:IM676_17375"/>